<sequence length="488" mass="54692">MKGGWTMAFSCSMDSNGSSTPGEGWPVVIWFHPGLFSNGNTALWDGSVLVVKQKLLLVTAAYRINILGFLTTADSASPGNYGLFDQVAALQWVKNKINIFGGSVKNITIFGHEAGGVSVGLHMLSPLSSGLFSKAIAMSGNSLVPWATKSKESELSRLAIISEKFGCPHTPHTALLDCLRKIEALELAKGASELGPWGPVVDGDIFNVSKVFLPADPLTLLMEGKINKVPIMLGYTNMEDAFLFTEKIENPEMGVSRDEFESLLLDQITMELPDTNDTCPINYQHLLDAVLFYYSPQPQASDPNFLRQKLMDFATEKKYGAGAYLLATYTSTDNPTFLYRFDYKLKTTLVEIPDWIEVPNFFDLPLVWGMPYWPALPLQVIWNSADRRMTDMVMTMWGNFIKSTNPAQNGIHLKWEPFTKDSPGVLIIDRNFNMSDMTNFDYKAFSFWNDYYPKVKEGAYFCCNTTKPIFIHKTLSKAYMFLTDQTDH</sequence>
<proteinExistence type="inferred from homology"/>
<dbReference type="AlphaFoldDB" id="A0A8K0KN42"/>
<accession>A0A8K0KN42</accession>
<dbReference type="SUPFAM" id="SSF53474">
    <property type="entry name" value="alpha/beta-Hydrolases"/>
    <property type="match status" value="1"/>
</dbReference>
<keyword evidence="5" id="KW-1185">Reference proteome</keyword>
<name>A0A8K0KN42_LADFU</name>
<evidence type="ECO:0000259" key="3">
    <source>
        <dbReference type="Pfam" id="PF00135"/>
    </source>
</evidence>
<comment type="similarity">
    <text evidence="1">Belongs to the type-B carboxylesterase/lipase family.</text>
</comment>
<gene>
    <name evidence="4" type="ORF">J437_LFUL017709</name>
</gene>
<dbReference type="Proteomes" id="UP000792457">
    <property type="component" value="Unassembled WGS sequence"/>
</dbReference>
<reference evidence="4" key="1">
    <citation type="submission" date="2013-04" db="EMBL/GenBank/DDBJ databases">
        <authorList>
            <person name="Qu J."/>
            <person name="Murali S.C."/>
            <person name="Bandaranaike D."/>
            <person name="Bellair M."/>
            <person name="Blankenburg K."/>
            <person name="Chao H."/>
            <person name="Dinh H."/>
            <person name="Doddapaneni H."/>
            <person name="Downs B."/>
            <person name="Dugan-Rocha S."/>
            <person name="Elkadiri S."/>
            <person name="Gnanaolivu R.D."/>
            <person name="Hernandez B."/>
            <person name="Javaid M."/>
            <person name="Jayaseelan J.C."/>
            <person name="Lee S."/>
            <person name="Li M."/>
            <person name="Ming W."/>
            <person name="Munidasa M."/>
            <person name="Muniz J."/>
            <person name="Nguyen L."/>
            <person name="Ongeri F."/>
            <person name="Osuji N."/>
            <person name="Pu L.-L."/>
            <person name="Puazo M."/>
            <person name="Qu C."/>
            <person name="Quiroz J."/>
            <person name="Raj R."/>
            <person name="Weissenberger G."/>
            <person name="Xin Y."/>
            <person name="Zou X."/>
            <person name="Han Y."/>
            <person name="Richards S."/>
            <person name="Worley K."/>
            <person name="Muzny D."/>
            <person name="Gibbs R."/>
        </authorList>
    </citation>
    <scope>NUCLEOTIDE SEQUENCE</scope>
    <source>
        <strain evidence="4">Sampled in the wild</strain>
    </source>
</reference>
<reference evidence="4" key="2">
    <citation type="submission" date="2017-10" db="EMBL/GenBank/DDBJ databases">
        <title>Ladona fulva Genome sequencing and assembly.</title>
        <authorList>
            <person name="Murali S."/>
            <person name="Richards S."/>
            <person name="Bandaranaike D."/>
            <person name="Bellair M."/>
            <person name="Blankenburg K."/>
            <person name="Chao H."/>
            <person name="Dinh H."/>
            <person name="Doddapaneni H."/>
            <person name="Dugan-Rocha S."/>
            <person name="Elkadiri S."/>
            <person name="Gnanaolivu R."/>
            <person name="Hernandez B."/>
            <person name="Skinner E."/>
            <person name="Javaid M."/>
            <person name="Lee S."/>
            <person name="Li M."/>
            <person name="Ming W."/>
            <person name="Munidasa M."/>
            <person name="Muniz J."/>
            <person name="Nguyen L."/>
            <person name="Hughes D."/>
            <person name="Osuji N."/>
            <person name="Pu L.-L."/>
            <person name="Puazo M."/>
            <person name="Qu C."/>
            <person name="Quiroz J."/>
            <person name="Raj R."/>
            <person name="Weissenberger G."/>
            <person name="Xin Y."/>
            <person name="Zou X."/>
            <person name="Han Y."/>
            <person name="Worley K."/>
            <person name="Muzny D."/>
            <person name="Gibbs R."/>
        </authorList>
    </citation>
    <scope>NUCLEOTIDE SEQUENCE</scope>
    <source>
        <strain evidence="4">Sampled in the wild</strain>
    </source>
</reference>
<feature type="domain" description="Carboxylesterase type B" evidence="3">
    <location>
        <begin position="22"/>
        <end position="436"/>
    </location>
</feature>
<evidence type="ECO:0000256" key="1">
    <source>
        <dbReference type="ARBA" id="ARBA00005964"/>
    </source>
</evidence>
<dbReference type="Gene3D" id="3.40.50.1820">
    <property type="entry name" value="alpha/beta hydrolase"/>
    <property type="match status" value="1"/>
</dbReference>
<dbReference type="PANTHER" id="PTHR43903">
    <property type="entry name" value="NEUROLIGIN"/>
    <property type="match status" value="1"/>
</dbReference>
<dbReference type="InterPro" id="IPR002018">
    <property type="entry name" value="CarbesteraseB"/>
</dbReference>
<evidence type="ECO:0000256" key="2">
    <source>
        <dbReference type="ARBA" id="ARBA00023180"/>
    </source>
</evidence>
<evidence type="ECO:0000313" key="4">
    <source>
        <dbReference type="EMBL" id="KAG8237687.1"/>
    </source>
</evidence>
<comment type="caution">
    <text evidence="4">The sequence shown here is derived from an EMBL/GenBank/DDBJ whole genome shotgun (WGS) entry which is preliminary data.</text>
</comment>
<dbReference type="InterPro" id="IPR051093">
    <property type="entry name" value="Neuroligin/BSAL"/>
</dbReference>
<dbReference type="InterPro" id="IPR029058">
    <property type="entry name" value="AB_hydrolase_fold"/>
</dbReference>
<evidence type="ECO:0000313" key="5">
    <source>
        <dbReference type="Proteomes" id="UP000792457"/>
    </source>
</evidence>
<keyword evidence="2" id="KW-0325">Glycoprotein</keyword>
<dbReference type="EMBL" id="KZ309205">
    <property type="protein sequence ID" value="KAG8237687.1"/>
    <property type="molecule type" value="Genomic_DNA"/>
</dbReference>
<dbReference type="Pfam" id="PF00135">
    <property type="entry name" value="COesterase"/>
    <property type="match status" value="1"/>
</dbReference>
<organism evidence="4 5">
    <name type="scientific">Ladona fulva</name>
    <name type="common">Scarce chaser dragonfly</name>
    <name type="synonym">Libellula fulva</name>
    <dbReference type="NCBI Taxonomy" id="123851"/>
    <lineage>
        <taxon>Eukaryota</taxon>
        <taxon>Metazoa</taxon>
        <taxon>Ecdysozoa</taxon>
        <taxon>Arthropoda</taxon>
        <taxon>Hexapoda</taxon>
        <taxon>Insecta</taxon>
        <taxon>Pterygota</taxon>
        <taxon>Palaeoptera</taxon>
        <taxon>Odonata</taxon>
        <taxon>Epiprocta</taxon>
        <taxon>Anisoptera</taxon>
        <taxon>Libelluloidea</taxon>
        <taxon>Libellulidae</taxon>
        <taxon>Ladona</taxon>
    </lineage>
</organism>
<dbReference type="OrthoDB" id="408631at2759"/>
<protein>
    <recommendedName>
        <fullName evidence="3">Carboxylesterase type B domain-containing protein</fullName>
    </recommendedName>
</protein>